<dbReference type="PATRIC" id="fig|1632867.3.peg.411"/>
<dbReference type="InterPro" id="IPR000836">
    <property type="entry name" value="PRTase_dom"/>
</dbReference>
<organism evidence="4 5">
    <name type="scientific">Methylocucumis oryzae</name>
    <dbReference type="NCBI Taxonomy" id="1632867"/>
    <lineage>
        <taxon>Bacteria</taxon>
        <taxon>Pseudomonadati</taxon>
        <taxon>Pseudomonadota</taxon>
        <taxon>Gammaproteobacteria</taxon>
        <taxon>Methylococcales</taxon>
        <taxon>Methylococcaceae</taxon>
        <taxon>Methylocucumis</taxon>
    </lineage>
</organism>
<dbReference type="AlphaFoldDB" id="A0A0F3II41"/>
<proteinExistence type="predicted"/>
<dbReference type="GO" id="GO:0004422">
    <property type="term" value="F:hypoxanthine phosphoribosyltransferase activity"/>
    <property type="evidence" value="ECO:0007669"/>
    <property type="project" value="TreeGrafter"/>
</dbReference>
<dbReference type="Gene3D" id="3.40.50.2020">
    <property type="match status" value="1"/>
</dbReference>
<dbReference type="GO" id="GO:0032263">
    <property type="term" value="P:GMP salvage"/>
    <property type="evidence" value="ECO:0007669"/>
    <property type="project" value="TreeGrafter"/>
</dbReference>
<evidence type="ECO:0000256" key="1">
    <source>
        <dbReference type="ARBA" id="ARBA00048811"/>
    </source>
</evidence>
<reference evidence="4 5" key="2">
    <citation type="journal article" date="2016" name="Microb. Ecol.">
        <title>Genome Characteristics of a Novel Type I Methanotroph (Sn10-6) Isolated from a Flooded Indian Rice Field.</title>
        <authorList>
            <person name="Rahalkar M.C."/>
            <person name="Pandit P.S."/>
            <person name="Dhakephalkar P.K."/>
            <person name="Pore S."/>
            <person name="Arora P."/>
            <person name="Kapse N."/>
        </authorList>
    </citation>
    <scope>NUCLEOTIDE SEQUENCE [LARGE SCALE GENOMIC DNA]</scope>
    <source>
        <strain evidence="4 5">Sn10-6</strain>
    </source>
</reference>
<dbReference type="PANTHER" id="PTHR43340">
    <property type="entry name" value="HYPOXANTHINE-GUANINE PHOSPHORIBOSYLTRANSFERASE"/>
    <property type="match status" value="1"/>
</dbReference>
<keyword evidence="4" id="KW-0328">Glycosyltransferase</keyword>
<dbReference type="GO" id="GO:0032264">
    <property type="term" value="P:IMP salvage"/>
    <property type="evidence" value="ECO:0007669"/>
    <property type="project" value="TreeGrafter"/>
</dbReference>
<evidence type="ECO:0000313" key="4">
    <source>
        <dbReference type="EMBL" id="KJV06416.1"/>
    </source>
</evidence>
<dbReference type="EC" id="2.4.2.8" evidence="4"/>
<evidence type="ECO:0000313" key="5">
    <source>
        <dbReference type="Proteomes" id="UP000033684"/>
    </source>
</evidence>
<dbReference type="GO" id="GO:0000287">
    <property type="term" value="F:magnesium ion binding"/>
    <property type="evidence" value="ECO:0007669"/>
    <property type="project" value="TreeGrafter"/>
</dbReference>
<evidence type="ECO:0000259" key="3">
    <source>
        <dbReference type="Pfam" id="PF00156"/>
    </source>
</evidence>
<dbReference type="InterPro" id="IPR029057">
    <property type="entry name" value="PRTase-like"/>
</dbReference>
<evidence type="ECO:0000256" key="2">
    <source>
        <dbReference type="ARBA" id="ARBA00049402"/>
    </source>
</evidence>
<dbReference type="NCBIfam" id="NF006605">
    <property type="entry name" value="PRK09162.1"/>
    <property type="match status" value="1"/>
</dbReference>
<comment type="catalytic activity">
    <reaction evidence="1">
        <text>GMP + diphosphate = guanine + 5-phospho-alpha-D-ribose 1-diphosphate</text>
        <dbReference type="Rhea" id="RHEA:25424"/>
        <dbReference type="ChEBI" id="CHEBI:16235"/>
        <dbReference type="ChEBI" id="CHEBI:33019"/>
        <dbReference type="ChEBI" id="CHEBI:58017"/>
        <dbReference type="ChEBI" id="CHEBI:58115"/>
        <dbReference type="EC" id="2.4.2.8"/>
    </reaction>
    <physiologicalReaction direction="right-to-left" evidence="1">
        <dbReference type="Rhea" id="RHEA:25426"/>
    </physiologicalReaction>
</comment>
<keyword evidence="5" id="KW-1185">Reference proteome</keyword>
<dbReference type="GO" id="GO:0046100">
    <property type="term" value="P:hypoxanthine metabolic process"/>
    <property type="evidence" value="ECO:0007669"/>
    <property type="project" value="TreeGrafter"/>
</dbReference>
<comment type="catalytic activity">
    <reaction evidence="2">
        <text>IMP + diphosphate = hypoxanthine + 5-phospho-alpha-D-ribose 1-diphosphate</text>
        <dbReference type="Rhea" id="RHEA:17973"/>
        <dbReference type="ChEBI" id="CHEBI:17368"/>
        <dbReference type="ChEBI" id="CHEBI:33019"/>
        <dbReference type="ChEBI" id="CHEBI:58017"/>
        <dbReference type="ChEBI" id="CHEBI:58053"/>
        <dbReference type="EC" id="2.4.2.8"/>
    </reaction>
    <physiologicalReaction direction="right-to-left" evidence="2">
        <dbReference type="Rhea" id="RHEA:17975"/>
    </physiologicalReaction>
</comment>
<dbReference type="PANTHER" id="PTHR43340:SF1">
    <property type="entry name" value="HYPOXANTHINE PHOSPHORIBOSYLTRANSFERASE"/>
    <property type="match status" value="1"/>
</dbReference>
<dbReference type="CDD" id="cd06223">
    <property type="entry name" value="PRTases_typeI"/>
    <property type="match status" value="1"/>
</dbReference>
<feature type="domain" description="Phosphoribosyltransferase" evidence="3">
    <location>
        <begin position="15"/>
        <end position="161"/>
    </location>
</feature>
<dbReference type="OrthoDB" id="9802824at2"/>
<dbReference type="GO" id="GO:0005829">
    <property type="term" value="C:cytosol"/>
    <property type="evidence" value="ECO:0007669"/>
    <property type="project" value="TreeGrafter"/>
</dbReference>
<comment type="caution">
    <text evidence="4">The sequence shown here is derived from an EMBL/GenBank/DDBJ whole genome shotgun (WGS) entry which is preliminary data.</text>
</comment>
<dbReference type="EMBL" id="LAJX01000112">
    <property type="protein sequence ID" value="KJV06416.1"/>
    <property type="molecule type" value="Genomic_DNA"/>
</dbReference>
<dbReference type="Proteomes" id="UP000033684">
    <property type="component" value="Unassembled WGS sequence"/>
</dbReference>
<accession>A0A0F3II41</accession>
<protein>
    <submittedName>
        <fullName evidence="4">Hypoxanthine-guanine phosphoribosyltransferase</fullName>
        <ecNumber evidence="4">2.4.2.8</ecNumber>
    </submittedName>
</protein>
<dbReference type="GO" id="GO:0006178">
    <property type="term" value="P:guanine salvage"/>
    <property type="evidence" value="ECO:0007669"/>
    <property type="project" value="TreeGrafter"/>
</dbReference>
<name>A0A0F3II41_9GAMM</name>
<dbReference type="SUPFAM" id="SSF53271">
    <property type="entry name" value="PRTase-like"/>
    <property type="match status" value="1"/>
</dbReference>
<dbReference type="Pfam" id="PF00156">
    <property type="entry name" value="Pribosyltran"/>
    <property type="match status" value="1"/>
</dbReference>
<dbReference type="InterPro" id="IPR050408">
    <property type="entry name" value="HGPRT"/>
</dbReference>
<keyword evidence="4" id="KW-0808">Transferase</keyword>
<sequence>MLTEIKTVQTQANLLHSQQEVEAAITKLAEQINQALADKNPLLLCVINGGIVFAGQLLTRLTMPLNLDSIQATRYRNQTSGGQIEWLLTPKTPLLNRTVLILDDVLDEGVTLAAVQAYCREQGACEVYSAVLIEKLLPEPKPTSADFIGIVTENRYLFGYGMDYKSYLRNANGIYACS</sequence>
<dbReference type="GO" id="GO:0052657">
    <property type="term" value="F:guanine phosphoribosyltransferase activity"/>
    <property type="evidence" value="ECO:0007669"/>
    <property type="project" value="RHEA"/>
</dbReference>
<gene>
    <name evidence="4" type="ORF">VZ94_11390</name>
</gene>
<reference evidence="5" key="1">
    <citation type="submission" date="2015-03" db="EMBL/GenBank/DDBJ databases">
        <title>Draft genome sequence of a novel methanotroph (Sn10-6) isolated from flooded ricefield rhizosphere in India.</title>
        <authorList>
            <person name="Pandit P.S."/>
            <person name="Pore S.D."/>
            <person name="Arora P."/>
            <person name="Kapse N.G."/>
            <person name="Dhakephalkar P.K."/>
            <person name="Rahalkar M.C."/>
        </authorList>
    </citation>
    <scope>NUCLEOTIDE SEQUENCE [LARGE SCALE GENOMIC DNA]</scope>
    <source>
        <strain evidence="5">Sn10-6</strain>
    </source>
</reference>
<dbReference type="RefSeq" id="WP_045779325.1">
    <property type="nucleotide sequence ID" value="NZ_LAJX01000112.1"/>
</dbReference>